<dbReference type="EMBL" id="UINC01125866">
    <property type="protein sequence ID" value="SVD03991.1"/>
    <property type="molecule type" value="Genomic_DNA"/>
</dbReference>
<feature type="non-terminal residue" evidence="1">
    <location>
        <position position="1"/>
    </location>
</feature>
<accession>A0A382S535</accession>
<gene>
    <name evidence="1" type="ORF">METZ01_LOCUS356845</name>
</gene>
<dbReference type="AlphaFoldDB" id="A0A382S535"/>
<evidence type="ECO:0000313" key="1">
    <source>
        <dbReference type="EMBL" id="SVD03991.1"/>
    </source>
</evidence>
<sequence length="114" mass="13301">VALNFTVRRNISLYSETFCKLGKNRLRVLLLAWLTLFPLWTVRPVKSQRRAIAINPKFGVDSGVAALRREVLSEQEIAVKVKANHLLKKHSKVFARQWLEPSHRSRLVFQDFEF</sequence>
<reference evidence="1" key="1">
    <citation type="submission" date="2018-05" db="EMBL/GenBank/DDBJ databases">
        <authorList>
            <person name="Lanie J.A."/>
            <person name="Ng W.-L."/>
            <person name="Kazmierczak K.M."/>
            <person name="Andrzejewski T.M."/>
            <person name="Davidsen T.M."/>
            <person name="Wayne K.J."/>
            <person name="Tettelin H."/>
            <person name="Glass J.I."/>
            <person name="Rusch D."/>
            <person name="Podicherti R."/>
            <person name="Tsui H.-C.T."/>
            <person name="Winkler M.E."/>
        </authorList>
    </citation>
    <scope>NUCLEOTIDE SEQUENCE</scope>
</reference>
<proteinExistence type="predicted"/>
<organism evidence="1">
    <name type="scientific">marine metagenome</name>
    <dbReference type="NCBI Taxonomy" id="408172"/>
    <lineage>
        <taxon>unclassified sequences</taxon>
        <taxon>metagenomes</taxon>
        <taxon>ecological metagenomes</taxon>
    </lineage>
</organism>
<name>A0A382S535_9ZZZZ</name>
<protein>
    <submittedName>
        <fullName evidence="1">Uncharacterized protein</fullName>
    </submittedName>
</protein>